<keyword evidence="2" id="KW-1185">Reference proteome</keyword>
<protein>
    <submittedName>
        <fullName evidence="1">Uncharacterized protein</fullName>
    </submittedName>
</protein>
<dbReference type="AlphaFoldDB" id="A0A284VLC6"/>
<reference evidence="2" key="1">
    <citation type="submission" date="2017-06" db="EMBL/GenBank/DDBJ databases">
        <authorList>
            <person name="Cremers G."/>
        </authorList>
    </citation>
    <scope>NUCLEOTIDE SEQUENCE [LARGE SCALE GENOMIC DNA]</scope>
</reference>
<gene>
    <name evidence="1" type="ORF">MNV_1560011</name>
</gene>
<dbReference type="Proteomes" id="UP000218615">
    <property type="component" value="Unassembled WGS sequence"/>
</dbReference>
<evidence type="ECO:0000313" key="1">
    <source>
        <dbReference type="EMBL" id="SNQ60058.1"/>
    </source>
</evidence>
<organism evidence="1 2">
    <name type="scientific">Candidatus Methanoperedens nitratireducens</name>
    <dbReference type="NCBI Taxonomy" id="1392998"/>
    <lineage>
        <taxon>Archaea</taxon>
        <taxon>Methanobacteriati</taxon>
        <taxon>Methanobacteriota</taxon>
        <taxon>Stenosarchaea group</taxon>
        <taxon>Methanomicrobia</taxon>
        <taxon>Methanosarcinales</taxon>
        <taxon>ANME-2 cluster</taxon>
        <taxon>Candidatus Methanoperedentaceae</taxon>
        <taxon>Candidatus Methanoperedens</taxon>
    </lineage>
</organism>
<dbReference type="EMBL" id="FZMP01000064">
    <property type="protein sequence ID" value="SNQ60058.1"/>
    <property type="molecule type" value="Genomic_DNA"/>
</dbReference>
<evidence type="ECO:0000313" key="2">
    <source>
        <dbReference type="Proteomes" id="UP000218615"/>
    </source>
</evidence>
<name>A0A284VLC6_9EURY</name>
<proteinExistence type="predicted"/>
<sequence length="95" mass="10198">MTILQARIKRQARYTLFNGCGGLPFSSLKTALCITSINGAGANNENIIAETAIDAVLKYLSRAAGACNNFGLLMSPVPLIFVQYFSILLDSIDVL</sequence>
<accession>A0A284VLC6</accession>